<dbReference type="PANTHER" id="PTHR31900:SF34">
    <property type="entry name" value="EMB|CAB62440.1-RELATED"/>
    <property type="match status" value="1"/>
</dbReference>
<dbReference type="EMBL" id="CM010635">
    <property type="protein sequence ID" value="RID49418.1"/>
    <property type="molecule type" value="Genomic_DNA"/>
</dbReference>
<dbReference type="Pfam" id="PF24758">
    <property type="entry name" value="LRR_At5g56370"/>
    <property type="match status" value="1"/>
</dbReference>
<dbReference type="InterPro" id="IPR053781">
    <property type="entry name" value="F-box_AtFBL13-like"/>
</dbReference>
<dbReference type="InterPro" id="IPR055411">
    <property type="entry name" value="LRR_FXL15/At3g58940/PEG3-like"/>
</dbReference>
<proteinExistence type="predicted"/>
<reference evidence="2 3" key="1">
    <citation type="submission" date="2018-06" db="EMBL/GenBank/DDBJ databases">
        <title>WGS assembly of Brassica rapa FPsc.</title>
        <authorList>
            <person name="Bowman J."/>
            <person name="Kohchi T."/>
            <person name="Yamato K."/>
            <person name="Jenkins J."/>
            <person name="Shu S."/>
            <person name="Ishizaki K."/>
            <person name="Yamaoka S."/>
            <person name="Nishihama R."/>
            <person name="Nakamura Y."/>
            <person name="Berger F."/>
            <person name="Adam C."/>
            <person name="Aki S."/>
            <person name="Althoff F."/>
            <person name="Araki T."/>
            <person name="Arteaga-Vazquez M."/>
            <person name="Balasubrmanian S."/>
            <person name="Bauer D."/>
            <person name="Boehm C."/>
            <person name="Briginshaw L."/>
            <person name="Caballero-Perez J."/>
            <person name="Catarino B."/>
            <person name="Chen F."/>
            <person name="Chiyoda S."/>
            <person name="Chovatia M."/>
            <person name="Davies K."/>
            <person name="Delmans M."/>
            <person name="Demura T."/>
            <person name="Dierschke T."/>
            <person name="Dolan L."/>
            <person name="Dorantes-Acosta A."/>
            <person name="Eklund D."/>
            <person name="Florent S."/>
            <person name="Flores-Sandoval E."/>
            <person name="Fujiyama A."/>
            <person name="Fukuzawa H."/>
            <person name="Galik B."/>
            <person name="Grimanelli D."/>
            <person name="Grimwood J."/>
            <person name="Grossniklaus U."/>
            <person name="Hamada T."/>
            <person name="Haseloff J."/>
            <person name="Hetherington A."/>
            <person name="Higo A."/>
            <person name="Hirakawa Y."/>
            <person name="Hundley H."/>
            <person name="Ikeda Y."/>
            <person name="Inoue K."/>
            <person name="Inoue S."/>
            <person name="Ishida S."/>
            <person name="Jia Q."/>
            <person name="Kakita M."/>
            <person name="Kanazawa T."/>
            <person name="Kawai Y."/>
            <person name="Kawashima T."/>
            <person name="Kennedy M."/>
            <person name="Kinose K."/>
            <person name="Kinoshita T."/>
            <person name="Kohara Y."/>
            <person name="Koide E."/>
            <person name="Komatsu K."/>
            <person name="Kopischke S."/>
            <person name="Kubo M."/>
            <person name="Kyozuka J."/>
            <person name="Lagercrantz U."/>
            <person name="Lin S."/>
            <person name="Lindquist E."/>
            <person name="Lipzen A."/>
            <person name="Lu C."/>
            <person name="Luna E."/>
            <person name="Martienssen R."/>
            <person name="Minamino N."/>
            <person name="Mizutani M."/>
            <person name="Mizutani M."/>
            <person name="Mochizuki N."/>
            <person name="Monte I."/>
            <person name="Mosher R."/>
            <person name="Nagasaki H."/>
            <person name="Nakagami H."/>
            <person name="Naramoto S."/>
            <person name="Nishitani K."/>
            <person name="Ohtani M."/>
            <person name="Okamoto T."/>
            <person name="Okumura M."/>
            <person name="Phillips J."/>
            <person name="Pollak B."/>
            <person name="Reinders A."/>
            <person name="Roevekamp M."/>
            <person name="Sano R."/>
            <person name="Sawa S."/>
            <person name="Schmid M."/>
            <person name="Shirakawa M."/>
            <person name="Solano R."/>
            <person name="Spunde A."/>
            <person name="Suetsugu N."/>
            <person name="Sugano S."/>
            <person name="Sugiyama A."/>
            <person name="Sun R."/>
            <person name="Suzuki Y."/>
            <person name="Takenaka M."/>
            <person name="Takezawa D."/>
            <person name="Tomogane H."/>
            <person name="Tsuzuki M."/>
            <person name="Ueda T."/>
            <person name="Umeda M."/>
            <person name="Ward J."/>
            <person name="Watanabe Y."/>
            <person name="Yazaki K."/>
            <person name="Yokoyama R."/>
            <person name="Yoshitake Y."/>
            <person name="Yotsui I."/>
            <person name="Zachgo S."/>
            <person name="Schmutz J."/>
        </authorList>
    </citation>
    <scope>NUCLEOTIDE SEQUENCE [LARGE SCALE GENOMIC DNA]</scope>
    <source>
        <strain evidence="3">cv. B-3</strain>
    </source>
</reference>
<dbReference type="InterPro" id="IPR050232">
    <property type="entry name" value="FBL13/AtMIF1-like"/>
</dbReference>
<accession>A0A397Y953</accession>
<dbReference type="InterPro" id="IPR032675">
    <property type="entry name" value="LRR_dom_sf"/>
</dbReference>
<dbReference type="Gene3D" id="3.80.10.10">
    <property type="entry name" value="Ribonuclease Inhibitor"/>
    <property type="match status" value="1"/>
</dbReference>
<dbReference type="Gene3D" id="1.20.1280.50">
    <property type="match status" value="1"/>
</dbReference>
<dbReference type="Proteomes" id="UP000264353">
    <property type="component" value="Chromosome A8"/>
</dbReference>
<dbReference type="AlphaFoldDB" id="A0A397Y953"/>
<dbReference type="SUPFAM" id="SSF81383">
    <property type="entry name" value="F-box domain"/>
    <property type="match status" value="1"/>
</dbReference>
<name>A0A397Y953_BRACM</name>
<dbReference type="InterPro" id="IPR036047">
    <property type="entry name" value="F-box-like_dom_sf"/>
</dbReference>
<dbReference type="Pfam" id="PF00646">
    <property type="entry name" value="F-box"/>
    <property type="match status" value="1"/>
</dbReference>
<sequence length="238" mass="27317">MGDKIRKSDLICELPDELVLKILSLLPSKDVVATSVLSKRWHSLWKEMKTFRYNDELRCGITVSKFTRFISRRSRVEILQLKLNPCYEKPINKRLLPESLFSCPQLETLILEKLSLVDVPPNADLACLKHLHLLSVRFSCEESVKTLLSICPRLEELVVRRSSYTNVKIFVINVPTLRSLSIDNSSGKSRPKGVHGFVINAHSLRSFSIRDSFSNYLRFRNMPKLVNSTVKVVCDIMI</sequence>
<dbReference type="PROSITE" id="PS50181">
    <property type="entry name" value="FBOX"/>
    <property type="match status" value="1"/>
</dbReference>
<organism evidence="2 3">
    <name type="scientific">Brassica campestris</name>
    <name type="common">Field mustard</name>
    <dbReference type="NCBI Taxonomy" id="3711"/>
    <lineage>
        <taxon>Eukaryota</taxon>
        <taxon>Viridiplantae</taxon>
        <taxon>Streptophyta</taxon>
        <taxon>Embryophyta</taxon>
        <taxon>Tracheophyta</taxon>
        <taxon>Spermatophyta</taxon>
        <taxon>Magnoliopsida</taxon>
        <taxon>eudicotyledons</taxon>
        <taxon>Gunneridae</taxon>
        <taxon>Pentapetalae</taxon>
        <taxon>rosids</taxon>
        <taxon>malvids</taxon>
        <taxon>Brassicales</taxon>
        <taxon>Brassicaceae</taxon>
        <taxon>Brassiceae</taxon>
        <taxon>Brassica</taxon>
    </lineage>
</organism>
<gene>
    <name evidence="2" type="ORF">BRARA_H00219</name>
</gene>
<feature type="domain" description="F-box" evidence="1">
    <location>
        <begin position="8"/>
        <end position="54"/>
    </location>
</feature>
<evidence type="ECO:0000313" key="2">
    <source>
        <dbReference type="EMBL" id="RID49418.1"/>
    </source>
</evidence>
<dbReference type="SMART" id="SM00256">
    <property type="entry name" value="FBOX"/>
    <property type="match status" value="1"/>
</dbReference>
<evidence type="ECO:0000313" key="3">
    <source>
        <dbReference type="Proteomes" id="UP000264353"/>
    </source>
</evidence>
<dbReference type="PANTHER" id="PTHR31900">
    <property type="entry name" value="F-BOX/RNI SUPERFAMILY PROTEIN-RELATED"/>
    <property type="match status" value="1"/>
</dbReference>
<evidence type="ECO:0000259" key="1">
    <source>
        <dbReference type="PROSITE" id="PS50181"/>
    </source>
</evidence>
<dbReference type="SUPFAM" id="SSF52047">
    <property type="entry name" value="RNI-like"/>
    <property type="match status" value="1"/>
</dbReference>
<dbReference type="CDD" id="cd22160">
    <property type="entry name" value="F-box_AtFBL13-like"/>
    <property type="match status" value="1"/>
</dbReference>
<protein>
    <recommendedName>
        <fullName evidence="1">F-box domain-containing protein</fullName>
    </recommendedName>
</protein>
<dbReference type="InterPro" id="IPR001810">
    <property type="entry name" value="F-box_dom"/>
</dbReference>